<evidence type="ECO:0000256" key="1">
    <source>
        <dbReference type="ARBA" id="ARBA00009792"/>
    </source>
</evidence>
<dbReference type="Pfam" id="PF17677">
    <property type="entry name" value="Glyco_hydro38C2"/>
    <property type="match status" value="1"/>
</dbReference>
<dbReference type="InterPro" id="IPR013780">
    <property type="entry name" value="Glyco_hydro_b"/>
</dbReference>
<dbReference type="GO" id="GO:0009313">
    <property type="term" value="P:oligosaccharide catabolic process"/>
    <property type="evidence" value="ECO:0007669"/>
    <property type="project" value="TreeGrafter"/>
</dbReference>
<dbReference type="SMART" id="SM00872">
    <property type="entry name" value="Alpha-mann_mid"/>
    <property type="match status" value="1"/>
</dbReference>
<proteinExistence type="inferred from homology"/>
<dbReference type="Gene3D" id="1.20.1270.50">
    <property type="entry name" value="Glycoside hydrolase family 38, central domain"/>
    <property type="match status" value="1"/>
</dbReference>
<dbReference type="SUPFAM" id="SSF88688">
    <property type="entry name" value="Families 57/38 glycoside transferase middle domain"/>
    <property type="match status" value="1"/>
</dbReference>
<accession>A0A2N6JXV1</accession>
<dbReference type="InterPro" id="IPR011013">
    <property type="entry name" value="Gal_mutarotase_sf_dom"/>
</dbReference>
<dbReference type="GO" id="GO:0046872">
    <property type="term" value="F:metal ion binding"/>
    <property type="evidence" value="ECO:0007669"/>
    <property type="project" value="UniProtKB-KW"/>
</dbReference>
<dbReference type="InterPro" id="IPR011330">
    <property type="entry name" value="Glyco_hydro/deAcase_b/a-brl"/>
</dbReference>
<evidence type="ECO:0000313" key="7">
    <source>
        <dbReference type="Proteomes" id="UP000235036"/>
    </source>
</evidence>
<dbReference type="InterPro" id="IPR011682">
    <property type="entry name" value="Glyco_hydro_38_C"/>
</dbReference>
<dbReference type="EMBL" id="NRQW01000519">
    <property type="protein sequence ID" value="PLZ85503.1"/>
    <property type="molecule type" value="Genomic_DNA"/>
</dbReference>
<dbReference type="InterPro" id="IPR028995">
    <property type="entry name" value="Glyco_hydro_57/38_cen_sf"/>
</dbReference>
<dbReference type="GO" id="GO:0004559">
    <property type="term" value="F:alpha-mannosidase activity"/>
    <property type="evidence" value="ECO:0007669"/>
    <property type="project" value="InterPro"/>
</dbReference>
<keyword evidence="7" id="KW-1185">Reference proteome</keyword>
<dbReference type="InterPro" id="IPR015341">
    <property type="entry name" value="Glyco_hydro_38_cen"/>
</dbReference>
<evidence type="ECO:0000313" key="6">
    <source>
        <dbReference type="EMBL" id="PLZ85503.1"/>
    </source>
</evidence>
<evidence type="ECO:0000256" key="3">
    <source>
        <dbReference type="ARBA" id="ARBA00022801"/>
    </source>
</evidence>
<organism evidence="6 7">
    <name type="scientific">Fischerella muscicola CCMEE 5323</name>
    <dbReference type="NCBI Taxonomy" id="2019572"/>
    <lineage>
        <taxon>Bacteria</taxon>
        <taxon>Bacillati</taxon>
        <taxon>Cyanobacteriota</taxon>
        <taxon>Cyanophyceae</taxon>
        <taxon>Nostocales</taxon>
        <taxon>Hapalosiphonaceae</taxon>
        <taxon>Fischerella</taxon>
    </lineage>
</organism>
<dbReference type="GO" id="GO:0006013">
    <property type="term" value="P:mannose metabolic process"/>
    <property type="evidence" value="ECO:0007669"/>
    <property type="project" value="InterPro"/>
</dbReference>
<dbReference type="Pfam" id="PF09261">
    <property type="entry name" value="Alpha-mann_mid"/>
    <property type="match status" value="1"/>
</dbReference>
<keyword evidence="3" id="KW-0378">Hydrolase</keyword>
<dbReference type="InterPro" id="IPR037094">
    <property type="entry name" value="Glyco_hydro_38_cen_sf"/>
</dbReference>
<dbReference type="PANTHER" id="PTHR46017">
    <property type="entry name" value="ALPHA-MANNOSIDASE 2C1"/>
    <property type="match status" value="1"/>
</dbReference>
<dbReference type="Pfam" id="PF01074">
    <property type="entry name" value="Glyco_hydro_38N"/>
    <property type="match status" value="1"/>
</dbReference>
<dbReference type="GO" id="GO:0030246">
    <property type="term" value="F:carbohydrate binding"/>
    <property type="evidence" value="ECO:0007669"/>
    <property type="project" value="InterPro"/>
</dbReference>
<sequence length="1109" mass="125120">MTSPVSPSNTKIILAAIEKLRSFCQANILPDWRCFAGDLAVTDVSTSSLSEWASVQINAMGNIAWAGGQKVLWLAQKLVIPQDLQGYALQGLSLRLALVWWANSAKIYVNGELVGEGDLFDCSPRILVSQAVTPGEEFFIAIRLVSPGHCDGALMRSLLIYESNDEQCPDPGFVADELAVTQRFLERFAPERLDSLAAVVEEVMNRRGAEDTEEERGGVENSLVSLRDSLIQSKIQNPKSKIYLLGHAHLDMAWLWRVSETWEAAQSTFESVLQLQADFSELVFCHSTPALYAWVEENRPDLFRAIQEKVAAGSWEVVGGFWVEPELNLIAGESIVRQLLYGQRYVQEKFGKLASVVWVPDTFGFCASLPQFMGQGGIEYFVTQKLRWNDTTKFPYSAFWWRSPDGSKILSLMSAPVGEGIDPVKMADYAIEWQTQTGLTDSLWLPGVGDHGGGPTRDMLETAQRWQKSPLFPELEFTTAEKYLQHLRSTINSHTPPTPHTSPHSPLPTWDDELYLEFHRGCYTTHGDQKRWNRRCENLLYQAELFAAIATIRCGVSYPKGELEAAWKQVLFNQFHDILPGSSITEVYEDALPQWQEVEKVGTEILEESLRAIAAQISFPTPPQSDSLPVVVFNSLNWQRSEVVTVPLPSTTALNQAWQIYDNSGNQIVSQLGEASTLLFLARDIPPVGYRIFWLCSSLPKNGHNLTQSDYTNLGLQKQEQFSRERLTWENEFLRVIIEEQTGNLSSVFDKVNNREVLNQAGGNLLQAFQDIGQYWDAWNIDPNYAQHPLPPATLKSIQWLEQGPVQHRLRVVQQLGESEFCCEYILSTTSPMLKIAMKVDWQQEHVLVKAAFPLNLEADFATYEIPCGAIRRPTKPQTPAEKAKWEVPALRWADLTEEMGDKPDKGELFTNPQSKIQNPYGVSLLNDCKYGYDAQPNQLRLTLLRSPKWPDQQADRGVHEFTYALYPHAGDWKSAHTVRRGYELNVPLQVMVCPVNYHKSSNFSFSIEEDGLGVSFLNLSAENLILMAFKQAEDDPQKWILRCYECHGETAESSLQNNLGLSFEESVDLLERPLSTSEFSSTAIEQKFNVQPWKIVNLKLQVSDSVTA</sequence>
<dbReference type="Gene3D" id="2.60.40.1180">
    <property type="entry name" value="Golgi alpha-mannosidase II"/>
    <property type="match status" value="1"/>
</dbReference>
<keyword evidence="2" id="KW-0479">Metal-binding</keyword>
<dbReference type="PANTHER" id="PTHR46017:SF1">
    <property type="entry name" value="ALPHA-MANNOSIDASE 2C1"/>
    <property type="match status" value="1"/>
</dbReference>
<dbReference type="CDD" id="cd10789">
    <property type="entry name" value="GH38N_AMII_ER_cytosolic"/>
    <property type="match status" value="1"/>
</dbReference>
<comment type="caution">
    <text evidence="6">The sequence shown here is derived from an EMBL/GenBank/DDBJ whole genome shotgun (WGS) entry which is preliminary data.</text>
</comment>
<dbReference type="FunFam" id="1.20.1270.50:FF:000004">
    <property type="entry name" value="alpha-mannosidase 2C1 isoform X1"/>
    <property type="match status" value="1"/>
</dbReference>
<dbReference type="Gene3D" id="2.70.98.30">
    <property type="entry name" value="Golgi alpha-mannosidase II, domain 4"/>
    <property type="match status" value="1"/>
</dbReference>
<dbReference type="InterPro" id="IPR000602">
    <property type="entry name" value="Glyco_hydro_38_N"/>
</dbReference>
<dbReference type="InterPro" id="IPR041147">
    <property type="entry name" value="GH38_C"/>
</dbReference>
<dbReference type="Proteomes" id="UP000235036">
    <property type="component" value="Unassembled WGS sequence"/>
</dbReference>
<protein>
    <submittedName>
        <fullName evidence="6">Alpha-mannosidase</fullName>
    </submittedName>
</protein>
<dbReference type="AlphaFoldDB" id="A0A2N6JXV1"/>
<dbReference type="InterPro" id="IPR027291">
    <property type="entry name" value="Glyco_hydro_38_N_sf"/>
</dbReference>
<reference evidence="6 7" key="1">
    <citation type="submission" date="2017-08" db="EMBL/GenBank/DDBJ databases">
        <title>Genomes of Fischerella (Mastigocladus) sp. strains.</title>
        <authorList>
            <person name="Miller S.R."/>
        </authorList>
    </citation>
    <scope>NUCLEOTIDE SEQUENCE [LARGE SCALE GENOMIC DNA]</scope>
    <source>
        <strain evidence="6 7">CCMEE 5323</strain>
    </source>
</reference>
<evidence type="ECO:0000259" key="5">
    <source>
        <dbReference type="SMART" id="SM00872"/>
    </source>
</evidence>
<feature type="domain" description="Glycoside hydrolase family 38 central" evidence="5">
    <location>
        <begin position="517"/>
        <end position="595"/>
    </location>
</feature>
<dbReference type="RefSeq" id="WP_016866310.1">
    <property type="nucleotide sequence ID" value="NZ_CAWNVR010000645.1"/>
</dbReference>
<dbReference type="Gene3D" id="3.20.110.10">
    <property type="entry name" value="Glycoside hydrolase 38, N terminal domain"/>
    <property type="match status" value="1"/>
</dbReference>
<evidence type="ECO:0000256" key="2">
    <source>
        <dbReference type="ARBA" id="ARBA00022723"/>
    </source>
</evidence>
<gene>
    <name evidence="6" type="ORF">CEN44_22280</name>
</gene>
<keyword evidence="4" id="KW-0326">Glycosidase</keyword>
<name>A0A2N6JXV1_FISMU</name>
<dbReference type="Pfam" id="PF07748">
    <property type="entry name" value="Glyco_hydro_38C"/>
    <property type="match status" value="1"/>
</dbReference>
<dbReference type="SUPFAM" id="SSF74650">
    <property type="entry name" value="Galactose mutarotase-like"/>
    <property type="match status" value="1"/>
</dbReference>
<dbReference type="SUPFAM" id="SSF88713">
    <property type="entry name" value="Glycoside hydrolase/deacetylase"/>
    <property type="match status" value="1"/>
</dbReference>
<evidence type="ECO:0000256" key="4">
    <source>
        <dbReference type="ARBA" id="ARBA00023295"/>
    </source>
</evidence>
<comment type="similarity">
    <text evidence="1">Belongs to the glycosyl hydrolase 38 family.</text>
</comment>